<evidence type="ECO:0000313" key="1">
    <source>
        <dbReference type="EMBL" id="AWI85165.1"/>
    </source>
</evidence>
<dbReference type="RefSeq" id="WP_108968665.1">
    <property type="nucleotide sequence ID" value="NZ_CP022190.1"/>
</dbReference>
<dbReference type="KEGG" id="ypac:CEW88_15565"/>
<reference evidence="1 2" key="1">
    <citation type="submission" date="2017-06" db="EMBL/GenBank/DDBJ databases">
        <title>Yangia sp. YSBP01 complete genome sequence.</title>
        <authorList>
            <person name="Woo J.-H."/>
            <person name="Kim H.-S."/>
        </authorList>
    </citation>
    <scope>NUCLEOTIDE SEQUENCE [LARGE SCALE GENOMIC DNA]</scope>
    <source>
        <strain evidence="1 2">YSBP01</strain>
    </source>
</reference>
<sequence length="109" mass="12003">MNAPKLVDSLSFDAPIYDARGLQTGWSEGAYSCRAQIRYLRGGEAVQAARLDGKQPAVVTIRRSDVADMITSDWKMKDARRGTIFNVRAIVPTEDRAWLEITAESGVAT</sequence>
<protein>
    <submittedName>
        <fullName evidence="1">Phage head-tail adapter protein</fullName>
    </submittedName>
</protein>
<name>A0A2U8HK30_9RHOB</name>
<dbReference type="OrthoDB" id="7998779at2"/>
<dbReference type="InterPro" id="IPR008767">
    <property type="entry name" value="Phage_SPP1_head-tail_adaptor"/>
</dbReference>
<dbReference type="AlphaFoldDB" id="A0A2U8HK30"/>
<accession>A0A2U8HK30</accession>
<evidence type="ECO:0000313" key="2">
    <source>
        <dbReference type="Proteomes" id="UP000244915"/>
    </source>
</evidence>
<dbReference type="Gene3D" id="2.40.10.270">
    <property type="entry name" value="Bacteriophage SPP1 head-tail adaptor protein"/>
    <property type="match status" value="1"/>
</dbReference>
<proteinExistence type="predicted"/>
<organism evidence="1 2">
    <name type="scientific">Alloyangia pacifica</name>
    <dbReference type="NCBI Taxonomy" id="311180"/>
    <lineage>
        <taxon>Bacteria</taxon>
        <taxon>Pseudomonadati</taxon>
        <taxon>Pseudomonadota</taxon>
        <taxon>Alphaproteobacteria</taxon>
        <taxon>Rhodobacterales</taxon>
        <taxon>Roseobacteraceae</taxon>
        <taxon>Alloyangia</taxon>
    </lineage>
</organism>
<dbReference type="EMBL" id="CP022190">
    <property type="protein sequence ID" value="AWI85165.1"/>
    <property type="molecule type" value="Genomic_DNA"/>
</dbReference>
<dbReference type="InterPro" id="IPR038666">
    <property type="entry name" value="SSP1_head-tail_sf"/>
</dbReference>
<dbReference type="Proteomes" id="UP000244915">
    <property type="component" value="Chromosome 2"/>
</dbReference>
<gene>
    <name evidence="1" type="ORF">CEW88_15565</name>
</gene>
<dbReference type="Pfam" id="PF05521">
    <property type="entry name" value="Phage_HCP"/>
    <property type="match status" value="1"/>
</dbReference>